<dbReference type="Gene3D" id="2.30.110.10">
    <property type="entry name" value="Electron Transport, Fmn-binding Protein, Chain A"/>
    <property type="match status" value="1"/>
</dbReference>
<keyword evidence="2" id="KW-1185">Reference proteome</keyword>
<dbReference type="Proteomes" id="UP000028870">
    <property type="component" value="Unassembled WGS sequence"/>
</dbReference>
<sequence>MYTDTPCQAYKRGRSPTECSADTLGGMAQYFSASSFVRAFNTGFVALMHAPVVGGLLRRGTVVIRYQGRKSGRTVELPVGYRRSGDTVTVAVALPDKKNWWRNFTGEGAPLVFLGLDGADRPAHAVATRDARGAVSVTATLS</sequence>
<evidence type="ECO:0000313" key="2">
    <source>
        <dbReference type="Proteomes" id="UP000028870"/>
    </source>
</evidence>
<organism evidence="1 2">
    <name type="scientific">Mycolicibacterium cosmeticum</name>
    <dbReference type="NCBI Taxonomy" id="258533"/>
    <lineage>
        <taxon>Bacteria</taxon>
        <taxon>Bacillati</taxon>
        <taxon>Actinomycetota</taxon>
        <taxon>Actinomycetes</taxon>
        <taxon>Mycobacteriales</taxon>
        <taxon>Mycobacteriaceae</taxon>
        <taxon>Mycolicibacterium</taxon>
    </lineage>
</organism>
<dbReference type="STRING" id="258533.BN977_03653"/>
<dbReference type="EMBL" id="CCBB010000002">
    <property type="protein sequence ID" value="CDO08833.1"/>
    <property type="molecule type" value="Genomic_DNA"/>
</dbReference>
<gene>
    <name evidence="1" type="ORF">BN977_03653</name>
</gene>
<name>W9ATI8_MYCCO</name>
<dbReference type="InterPro" id="IPR012349">
    <property type="entry name" value="Split_barrel_FMN-bd"/>
</dbReference>
<dbReference type="eggNOG" id="ENOG50332AK">
    <property type="taxonomic scope" value="Bacteria"/>
</dbReference>
<evidence type="ECO:0008006" key="3">
    <source>
        <dbReference type="Google" id="ProtNLM"/>
    </source>
</evidence>
<dbReference type="AlphaFoldDB" id="W9ATI8"/>
<proteinExistence type="predicted"/>
<evidence type="ECO:0000313" key="1">
    <source>
        <dbReference type="EMBL" id="CDO08833.1"/>
    </source>
</evidence>
<comment type="caution">
    <text evidence="1">The sequence shown here is derived from an EMBL/GenBank/DDBJ whole genome shotgun (WGS) entry which is preliminary data.</text>
</comment>
<accession>W9ATI8</accession>
<protein>
    <recommendedName>
        <fullName evidence="3">Deazaflavin-dependent nitroreductase family protein</fullName>
    </recommendedName>
</protein>
<reference evidence="1" key="2">
    <citation type="submission" date="2014-03" db="EMBL/GenBank/DDBJ databases">
        <authorList>
            <person name="Urmite Genomes"/>
        </authorList>
    </citation>
    <scope>NUCLEOTIDE SEQUENCE</scope>
    <source>
        <strain evidence="1">DSM 44829</strain>
    </source>
</reference>
<reference evidence="1" key="1">
    <citation type="submission" date="2014-03" db="EMBL/GenBank/DDBJ databases">
        <title>Draft Genome Sequence of Mycobacterium cosmeticum DSM 44829.</title>
        <authorList>
            <person name="Croce O."/>
            <person name="Robert C."/>
            <person name="Raoult D."/>
            <person name="Drancourt M."/>
        </authorList>
    </citation>
    <scope>NUCLEOTIDE SEQUENCE [LARGE SCALE GENOMIC DNA]</scope>
    <source>
        <strain evidence="1">DSM 44829</strain>
    </source>
</reference>